<dbReference type="InterPro" id="IPR009647">
    <property type="entry name" value="PBP_C"/>
</dbReference>
<keyword evidence="6" id="KW-0328">Glycosyltransferase</keyword>
<feature type="domain" description="Penicillin-binding C-terminal" evidence="15">
    <location>
        <begin position="609"/>
        <end position="696"/>
    </location>
</feature>
<evidence type="ECO:0000259" key="15">
    <source>
        <dbReference type="Pfam" id="PF06832"/>
    </source>
</evidence>
<comment type="similarity">
    <text evidence="3">In the N-terminal section; belongs to the glycosyltransferase 51 family.</text>
</comment>
<name>A0A7U7GA52_9GAMM</name>
<dbReference type="Gene3D" id="1.10.3810.10">
    <property type="entry name" value="Biosynthetic peptidoglycan transglycosylase-like"/>
    <property type="match status" value="1"/>
</dbReference>
<sequence>MPALKHPLLRHRRIGYGLAALVIITSVLLALDGILPPPLDRARQTSTLVLDAQGRMLRAFTTPPGVWRLSARSDEVDPLYLRMLLAYEDQRFELHPGVDPLAVVRALGQWCSQGRIVSGASTLTMQAARLLEPHPRTMSGKFGEMLRALQLEQRYRKAEILDFYLTLAPYGGNLEGVRAAALAWFGKEPTRLTPSEAALLVVLPQAPSRLRPDRFPERARAARDKVLLRMAQLAILSEQQVIEARQELLPTHLRSLPFLAPHLAERLRTTQPATVIHRTFIERGLQHTLETLARQQQSTLELNSSLAILVVANRDRRVLAYVGASDFHDSRRAGQVDLVRAVRSPGSTLKPLVYGLGFDDLLIHPETLIEDVPTRFGDYSPTNFRNTYAGQLTVREALQQSLNIPAVAILEQVGPARVAARLREVGLPLHWSKAHPQPGLPLVLGGVGMTLEELVTLYVGFANGGLIAPLWFSPTDPAGSEQRLLTETACWYLGEILRSAPVPQNVVGPASVARPRVIAHKTGTSYGFRDAWALGYDADYTVGVWVGRPDGSPSPGYYGRNTAAPLLFRVFGLLPEPAGQPVAPPPDAVLRVQREQLPERLRYFRTRPARETVNAPPLTLTFPVAGSTVELPERDGVWAELPLSAKGGVKPLHWLVNGRPLAAAPWRREAFWQPDGAGSARITVLDQVGQAASAEVWISRGE</sequence>
<feature type="domain" description="Glycosyl transferase family 51" evidence="14">
    <location>
        <begin position="66"/>
        <end position="230"/>
    </location>
</feature>
<evidence type="ECO:0000256" key="3">
    <source>
        <dbReference type="ARBA" id="ARBA00007739"/>
    </source>
</evidence>
<keyword evidence="12" id="KW-0472">Membrane</keyword>
<dbReference type="UniPathway" id="UPA00219"/>
<evidence type="ECO:0000256" key="10">
    <source>
        <dbReference type="ARBA" id="ARBA00044770"/>
    </source>
</evidence>
<evidence type="ECO:0000259" key="13">
    <source>
        <dbReference type="Pfam" id="PF00905"/>
    </source>
</evidence>
<feature type="transmembrane region" description="Helical" evidence="12">
    <location>
        <begin position="14"/>
        <end position="35"/>
    </location>
</feature>
<dbReference type="Pfam" id="PF06832">
    <property type="entry name" value="BiPBP_C"/>
    <property type="match status" value="1"/>
</dbReference>
<dbReference type="InterPro" id="IPR001460">
    <property type="entry name" value="PCN-bd_Tpept"/>
</dbReference>
<accession>A0A7U7GA52</accession>
<dbReference type="GO" id="GO:0008658">
    <property type="term" value="F:penicillin binding"/>
    <property type="evidence" value="ECO:0007669"/>
    <property type="project" value="InterPro"/>
</dbReference>
<dbReference type="Proteomes" id="UP000019184">
    <property type="component" value="Unassembled WGS sequence"/>
</dbReference>
<keyword evidence="5" id="KW-0645">Protease</keyword>
<dbReference type="GO" id="GO:0009252">
    <property type="term" value="P:peptidoglycan biosynthetic process"/>
    <property type="evidence" value="ECO:0007669"/>
    <property type="project" value="UniProtKB-UniPathway"/>
</dbReference>
<comment type="similarity">
    <text evidence="2">In the C-terminal section; belongs to the transpeptidase family.</text>
</comment>
<dbReference type="Pfam" id="PF00905">
    <property type="entry name" value="Transpeptidase"/>
    <property type="match status" value="1"/>
</dbReference>
<dbReference type="NCBIfam" id="TIGR02073">
    <property type="entry name" value="PBP_1c"/>
    <property type="match status" value="1"/>
</dbReference>
<dbReference type="EMBL" id="CBTK010000096">
    <property type="protein sequence ID" value="CDH44732.1"/>
    <property type="molecule type" value="Genomic_DNA"/>
</dbReference>
<gene>
    <name evidence="16" type="primary">pbpC</name>
    <name evidence="16" type="ORF">BN874_1850032</name>
</gene>
<evidence type="ECO:0000256" key="7">
    <source>
        <dbReference type="ARBA" id="ARBA00022679"/>
    </source>
</evidence>
<evidence type="ECO:0000256" key="1">
    <source>
        <dbReference type="ARBA" id="ARBA00004752"/>
    </source>
</evidence>
<dbReference type="InterPro" id="IPR011815">
    <property type="entry name" value="PBP_1c"/>
</dbReference>
<comment type="pathway">
    <text evidence="1">Cell wall biogenesis; peptidoglycan biosynthesis.</text>
</comment>
<dbReference type="SUPFAM" id="SSF56601">
    <property type="entry name" value="beta-lactamase/transpeptidase-like"/>
    <property type="match status" value="1"/>
</dbReference>
<evidence type="ECO:0000256" key="11">
    <source>
        <dbReference type="ARBA" id="ARBA00049902"/>
    </source>
</evidence>
<dbReference type="InterPro" id="IPR050396">
    <property type="entry name" value="Glycosyltr_51/Transpeptidase"/>
</dbReference>
<dbReference type="RefSeq" id="WP_081756227.1">
    <property type="nucleotide sequence ID" value="NZ_CBTK010000096.1"/>
</dbReference>
<dbReference type="SUPFAM" id="SSF53955">
    <property type="entry name" value="Lysozyme-like"/>
    <property type="match status" value="1"/>
</dbReference>
<dbReference type="InterPro" id="IPR012338">
    <property type="entry name" value="Beta-lactam/transpept-like"/>
</dbReference>
<reference evidence="16 17" key="1">
    <citation type="journal article" date="2014" name="ISME J.">
        <title>Candidatus Competibacter-lineage genomes retrieved from metagenomes reveal functional metabolic diversity.</title>
        <authorList>
            <person name="McIlroy S.J."/>
            <person name="Albertsen M."/>
            <person name="Andresen E.K."/>
            <person name="Saunders A.M."/>
            <person name="Kristiansen R."/>
            <person name="Stokholm-Bjerregaard M."/>
            <person name="Nielsen K.L."/>
            <person name="Nielsen P.H."/>
        </authorList>
    </citation>
    <scope>NUCLEOTIDE SEQUENCE [LARGE SCALE GENOMIC DNA]</scope>
    <source>
        <strain evidence="16 17">Run_B_J11</strain>
    </source>
</reference>
<dbReference type="InterPro" id="IPR001264">
    <property type="entry name" value="Glyco_trans_51"/>
</dbReference>
<evidence type="ECO:0000256" key="12">
    <source>
        <dbReference type="SAM" id="Phobius"/>
    </source>
</evidence>
<keyword evidence="12" id="KW-0812">Transmembrane</keyword>
<feature type="domain" description="Penicillin-binding protein transpeptidase" evidence="13">
    <location>
        <begin position="307"/>
        <end position="537"/>
    </location>
</feature>
<evidence type="ECO:0000256" key="4">
    <source>
        <dbReference type="ARBA" id="ARBA00022645"/>
    </source>
</evidence>
<protein>
    <recommendedName>
        <fullName evidence="10">peptidoglycan glycosyltransferase</fullName>
        <ecNumber evidence="10">2.4.99.28</ecNumber>
    </recommendedName>
</protein>
<evidence type="ECO:0000256" key="5">
    <source>
        <dbReference type="ARBA" id="ARBA00022670"/>
    </source>
</evidence>
<dbReference type="PANTHER" id="PTHR32282">
    <property type="entry name" value="BINDING PROTEIN TRANSPEPTIDASE, PUTATIVE-RELATED"/>
    <property type="match status" value="1"/>
</dbReference>
<dbReference type="OrthoDB" id="9766909at2"/>
<dbReference type="GO" id="GO:0030288">
    <property type="term" value="C:outer membrane-bounded periplasmic space"/>
    <property type="evidence" value="ECO:0007669"/>
    <property type="project" value="TreeGrafter"/>
</dbReference>
<keyword evidence="12" id="KW-1133">Transmembrane helix</keyword>
<keyword evidence="17" id="KW-1185">Reference proteome</keyword>
<evidence type="ECO:0000256" key="6">
    <source>
        <dbReference type="ARBA" id="ARBA00022676"/>
    </source>
</evidence>
<dbReference type="InterPro" id="IPR036950">
    <property type="entry name" value="PBP_transglycosylase"/>
</dbReference>
<evidence type="ECO:0000259" key="14">
    <source>
        <dbReference type="Pfam" id="PF00912"/>
    </source>
</evidence>
<proteinExistence type="inferred from homology"/>
<keyword evidence="4" id="KW-0121">Carboxypeptidase</keyword>
<keyword evidence="7" id="KW-0808">Transferase</keyword>
<dbReference type="GO" id="GO:0008955">
    <property type="term" value="F:peptidoglycan glycosyltransferase activity"/>
    <property type="evidence" value="ECO:0007669"/>
    <property type="project" value="UniProtKB-EC"/>
</dbReference>
<organism evidence="16 17">
    <name type="scientific">Candidatus Contendobacter odensis Run_B_J11</name>
    <dbReference type="NCBI Taxonomy" id="1400861"/>
    <lineage>
        <taxon>Bacteria</taxon>
        <taxon>Pseudomonadati</taxon>
        <taxon>Pseudomonadota</taxon>
        <taxon>Gammaproteobacteria</taxon>
        <taxon>Candidatus Competibacteraceae</taxon>
        <taxon>Candidatus Contendibacter</taxon>
    </lineage>
</organism>
<comment type="caution">
    <text evidence="16">The sequence shown here is derived from an EMBL/GenBank/DDBJ whole genome shotgun (WGS) entry which is preliminary data.</text>
</comment>
<evidence type="ECO:0000256" key="2">
    <source>
        <dbReference type="ARBA" id="ARBA00007090"/>
    </source>
</evidence>
<evidence type="ECO:0000256" key="9">
    <source>
        <dbReference type="ARBA" id="ARBA00023268"/>
    </source>
</evidence>
<evidence type="ECO:0000313" key="16">
    <source>
        <dbReference type="EMBL" id="CDH44732.1"/>
    </source>
</evidence>
<dbReference type="Gene3D" id="3.40.710.10">
    <property type="entry name" value="DD-peptidase/beta-lactamase superfamily"/>
    <property type="match status" value="1"/>
</dbReference>
<dbReference type="InterPro" id="IPR023346">
    <property type="entry name" value="Lysozyme-like_dom_sf"/>
</dbReference>
<dbReference type="PANTHER" id="PTHR32282:SF15">
    <property type="entry name" value="PENICILLIN-BINDING PROTEIN 1C"/>
    <property type="match status" value="1"/>
</dbReference>
<keyword evidence="9" id="KW-0511">Multifunctional enzyme</keyword>
<dbReference type="EC" id="2.4.99.28" evidence="10"/>
<evidence type="ECO:0000313" key="17">
    <source>
        <dbReference type="Proteomes" id="UP000019184"/>
    </source>
</evidence>
<keyword evidence="8" id="KW-0378">Hydrolase</keyword>
<dbReference type="Pfam" id="PF00912">
    <property type="entry name" value="Transgly"/>
    <property type="match status" value="1"/>
</dbReference>
<evidence type="ECO:0000256" key="8">
    <source>
        <dbReference type="ARBA" id="ARBA00022801"/>
    </source>
</evidence>
<dbReference type="GO" id="GO:0006508">
    <property type="term" value="P:proteolysis"/>
    <property type="evidence" value="ECO:0007669"/>
    <property type="project" value="UniProtKB-KW"/>
</dbReference>
<dbReference type="AlphaFoldDB" id="A0A7U7GA52"/>
<dbReference type="GO" id="GO:0004180">
    <property type="term" value="F:carboxypeptidase activity"/>
    <property type="evidence" value="ECO:0007669"/>
    <property type="project" value="UniProtKB-KW"/>
</dbReference>
<comment type="catalytic activity">
    <reaction evidence="11">
        <text>[GlcNAc-(1-&gt;4)-Mur2Ac(oyl-L-Ala-gamma-D-Glu-L-Lys-D-Ala-D-Ala)](n)-di-trans,octa-cis-undecaprenyl diphosphate + beta-D-GlcNAc-(1-&gt;4)-Mur2Ac(oyl-L-Ala-gamma-D-Glu-L-Lys-D-Ala-D-Ala)-di-trans,octa-cis-undecaprenyl diphosphate = [GlcNAc-(1-&gt;4)-Mur2Ac(oyl-L-Ala-gamma-D-Glu-L-Lys-D-Ala-D-Ala)](n+1)-di-trans,octa-cis-undecaprenyl diphosphate + di-trans,octa-cis-undecaprenyl diphosphate + H(+)</text>
        <dbReference type="Rhea" id="RHEA:23708"/>
        <dbReference type="Rhea" id="RHEA-COMP:9602"/>
        <dbReference type="Rhea" id="RHEA-COMP:9603"/>
        <dbReference type="ChEBI" id="CHEBI:15378"/>
        <dbReference type="ChEBI" id="CHEBI:58405"/>
        <dbReference type="ChEBI" id="CHEBI:60033"/>
        <dbReference type="ChEBI" id="CHEBI:78435"/>
        <dbReference type="EC" id="2.4.99.28"/>
    </reaction>
</comment>